<evidence type="ECO:0000313" key="3">
    <source>
        <dbReference type="EMBL" id="MCD2196026.1"/>
    </source>
</evidence>
<proteinExistence type="inferred from homology"/>
<dbReference type="InterPro" id="IPR001128">
    <property type="entry name" value="Cyt_P450"/>
</dbReference>
<name>A0ABS8PCL2_9PSEU</name>
<dbReference type="CDD" id="cd11032">
    <property type="entry name" value="P450_EryK-like"/>
    <property type="match status" value="1"/>
</dbReference>
<comment type="similarity">
    <text evidence="1 2">Belongs to the cytochrome P450 family.</text>
</comment>
<dbReference type="Pfam" id="PF00067">
    <property type="entry name" value="p450"/>
    <property type="match status" value="2"/>
</dbReference>
<evidence type="ECO:0000256" key="1">
    <source>
        <dbReference type="ARBA" id="ARBA00010617"/>
    </source>
</evidence>
<protein>
    <submittedName>
        <fullName evidence="3">Cytochrome P450</fullName>
    </submittedName>
</protein>
<comment type="caution">
    <text evidence="3">The sequence shown here is derived from an EMBL/GenBank/DDBJ whole genome shotgun (WGS) entry which is preliminary data.</text>
</comment>
<keyword evidence="2" id="KW-0479">Metal-binding</keyword>
<dbReference type="SUPFAM" id="SSF48264">
    <property type="entry name" value="Cytochrome P450"/>
    <property type="match status" value="1"/>
</dbReference>
<dbReference type="InterPro" id="IPR036396">
    <property type="entry name" value="Cyt_P450_sf"/>
</dbReference>
<dbReference type="EMBL" id="JAJNDB010000005">
    <property type="protein sequence ID" value="MCD2196026.1"/>
    <property type="molecule type" value="Genomic_DNA"/>
</dbReference>
<keyword evidence="4" id="KW-1185">Reference proteome</keyword>
<organism evidence="3 4">
    <name type="scientific">Actinomycetospora endophytica</name>
    <dbReference type="NCBI Taxonomy" id="2291215"/>
    <lineage>
        <taxon>Bacteria</taxon>
        <taxon>Bacillati</taxon>
        <taxon>Actinomycetota</taxon>
        <taxon>Actinomycetes</taxon>
        <taxon>Pseudonocardiales</taxon>
        <taxon>Pseudonocardiaceae</taxon>
        <taxon>Actinomycetospora</taxon>
    </lineage>
</organism>
<keyword evidence="2" id="KW-0408">Iron</keyword>
<dbReference type="Proteomes" id="UP001199469">
    <property type="component" value="Unassembled WGS sequence"/>
</dbReference>
<dbReference type="PRINTS" id="PR00359">
    <property type="entry name" value="BP450"/>
</dbReference>
<sequence length="420" mass="45752">MTESTTELAPADHTLPPTTDEPALLAWLARMREESPVWRDRYGMYHVFRHADVHTVLRDPATFSSDSGRLSPVAKQANKGMLTQIDPPEHRRLRAVVSSAFTPKRVAALEPRIRAITRSLLDDITSDEFDLVDALAFPLPVTVIAEMLGLPASDHETFRGWADRLFSMQVDDPTDPELGPRVQAAMADIREYLVARVQEHRAAVADGTAGDDLITALVTAEVVTDGSPVLLDDEEAANFSLLLLLAGHITTTVLLGNALRTFDDHRLPDGRDVWTVLGEDPTLVPAAIEEVLRLRSPFTQTGRVTMHEVEIGGTTIPADRFVLPSLLSANHDDRAFADPDAFVLDRGIGGGAQTAFGHGVHFCLGAPLARLEGRVALEELTARYAALTPVADSPEALHPYPRGVLGVRNLPVCGTRRYQG</sequence>
<keyword evidence="2" id="KW-0503">Monooxygenase</keyword>
<dbReference type="Gene3D" id="1.10.630.10">
    <property type="entry name" value="Cytochrome P450"/>
    <property type="match status" value="1"/>
</dbReference>
<evidence type="ECO:0000313" key="4">
    <source>
        <dbReference type="Proteomes" id="UP001199469"/>
    </source>
</evidence>
<dbReference type="InterPro" id="IPR017972">
    <property type="entry name" value="Cyt_P450_CS"/>
</dbReference>
<dbReference type="PROSITE" id="PS00086">
    <property type="entry name" value="CYTOCHROME_P450"/>
    <property type="match status" value="1"/>
</dbReference>
<dbReference type="RefSeq" id="WP_230737884.1">
    <property type="nucleotide sequence ID" value="NZ_JAJNDB010000005.1"/>
</dbReference>
<dbReference type="PANTHER" id="PTHR46696:SF1">
    <property type="entry name" value="CYTOCHROME P450 YJIB-RELATED"/>
    <property type="match status" value="1"/>
</dbReference>
<accession>A0ABS8PCL2</accession>
<keyword evidence="2" id="KW-0560">Oxidoreductase</keyword>
<reference evidence="3 4" key="1">
    <citation type="submission" date="2021-11" db="EMBL/GenBank/DDBJ databases">
        <title>Draft genome sequence of Actinomycetospora sp. SF1 isolated from the rhizosphere soil.</title>
        <authorList>
            <person name="Duangmal K."/>
            <person name="Chantavorakit T."/>
        </authorList>
    </citation>
    <scope>NUCLEOTIDE SEQUENCE [LARGE SCALE GENOMIC DNA]</scope>
    <source>
        <strain evidence="3 4">TBRC 5722</strain>
    </source>
</reference>
<dbReference type="PANTHER" id="PTHR46696">
    <property type="entry name" value="P450, PUTATIVE (EUROFUNG)-RELATED"/>
    <property type="match status" value="1"/>
</dbReference>
<keyword evidence="2" id="KW-0349">Heme</keyword>
<dbReference type="InterPro" id="IPR002397">
    <property type="entry name" value="Cyt_P450_B"/>
</dbReference>
<gene>
    <name evidence="3" type="ORF">LQ327_21885</name>
</gene>
<evidence type="ECO:0000256" key="2">
    <source>
        <dbReference type="RuleBase" id="RU000461"/>
    </source>
</evidence>